<dbReference type="InterPro" id="IPR029063">
    <property type="entry name" value="SAM-dependent_MTases_sf"/>
</dbReference>
<keyword evidence="1" id="KW-0808">Transferase</keyword>
<evidence type="ECO:0000313" key="4">
    <source>
        <dbReference type="Proteomes" id="UP000177458"/>
    </source>
</evidence>
<organism evidence="3 4">
    <name type="scientific">candidate division WWE3 bacterium RIFCSPLOWO2_01_FULL_37_15</name>
    <dbReference type="NCBI Taxonomy" id="1802622"/>
    <lineage>
        <taxon>Bacteria</taxon>
        <taxon>Katanobacteria</taxon>
    </lineage>
</organism>
<reference evidence="3 4" key="1">
    <citation type="journal article" date="2016" name="Nat. Commun.">
        <title>Thousands of microbial genomes shed light on interconnected biogeochemical processes in an aquifer system.</title>
        <authorList>
            <person name="Anantharaman K."/>
            <person name="Brown C.T."/>
            <person name="Hug L.A."/>
            <person name="Sharon I."/>
            <person name="Castelle C.J."/>
            <person name="Probst A.J."/>
            <person name="Thomas B.C."/>
            <person name="Singh A."/>
            <person name="Wilkins M.J."/>
            <person name="Karaoz U."/>
            <person name="Brodie E.L."/>
            <person name="Williams K.H."/>
            <person name="Hubbard S.S."/>
            <person name="Banfield J.F."/>
        </authorList>
    </citation>
    <scope>NUCLEOTIDE SEQUENCE [LARGE SCALE GENOMIC DNA]</scope>
</reference>
<dbReference type="PANTHER" id="PTHR44068">
    <property type="entry name" value="ZGC:194242"/>
    <property type="match status" value="1"/>
</dbReference>
<comment type="caution">
    <text evidence="3">The sequence shown here is derived from an EMBL/GenBank/DDBJ whole genome shotgun (WGS) entry which is preliminary data.</text>
</comment>
<accession>A0A1F4UWQ0</accession>
<dbReference type="GO" id="GO:0008757">
    <property type="term" value="F:S-adenosylmethionine-dependent methyltransferase activity"/>
    <property type="evidence" value="ECO:0007669"/>
    <property type="project" value="InterPro"/>
</dbReference>
<dbReference type="CDD" id="cd02440">
    <property type="entry name" value="AdoMet_MTases"/>
    <property type="match status" value="1"/>
</dbReference>
<dbReference type="AlphaFoldDB" id="A0A1F4UWQ0"/>
<protein>
    <recommendedName>
        <fullName evidence="2">Methyltransferase type 11 domain-containing protein</fullName>
    </recommendedName>
</protein>
<evidence type="ECO:0000256" key="1">
    <source>
        <dbReference type="ARBA" id="ARBA00022679"/>
    </source>
</evidence>
<name>A0A1F4UWQ0_UNCKA</name>
<feature type="domain" description="Methyltransferase type 11" evidence="2">
    <location>
        <begin position="88"/>
        <end position="185"/>
    </location>
</feature>
<dbReference type="Proteomes" id="UP000177458">
    <property type="component" value="Unassembled WGS sequence"/>
</dbReference>
<dbReference type="SUPFAM" id="SSF53335">
    <property type="entry name" value="S-adenosyl-L-methionine-dependent methyltransferases"/>
    <property type="match status" value="1"/>
</dbReference>
<dbReference type="Gene3D" id="3.40.50.150">
    <property type="entry name" value="Vaccinia Virus protein VP39"/>
    <property type="match status" value="1"/>
</dbReference>
<evidence type="ECO:0000259" key="2">
    <source>
        <dbReference type="Pfam" id="PF08241"/>
    </source>
</evidence>
<gene>
    <name evidence="3" type="ORF">A3A69_02250</name>
</gene>
<dbReference type="EMBL" id="MEVF01000022">
    <property type="protein sequence ID" value="OGC49364.1"/>
    <property type="molecule type" value="Genomic_DNA"/>
</dbReference>
<dbReference type="InterPro" id="IPR013216">
    <property type="entry name" value="Methyltransf_11"/>
</dbReference>
<dbReference type="Pfam" id="PF08241">
    <property type="entry name" value="Methyltransf_11"/>
    <property type="match status" value="1"/>
</dbReference>
<evidence type="ECO:0000313" key="3">
    <source>
        <dbReference type="EMBL" id="OGC49364.1"/>
    </source>
</evidence>
<dbReference type="InterPro" id="IPR050447">
    <property type="entry name" value="Erg6_SMT_methyltransf"/>
</dbReference>
<proteinExistence type="predicted"/>
<dbReference type="PANTHER" id="PTHR44068:SF11">
    <property type="entry name" value="GERANYL DIPHOSPHATE 2-C-METHYLTRANSFERASE"/>
    <property type="match status" value="1"/>
</dbReference>
<sequence>MSLEQKINIIKKFFDIDKIISKSTTPENISKYYRVNKLAYWLFHSKEGFVHMGVTRGDKFKKEDLLEPLKKVSEYIRKSKSAQIAKVLELATGKGANSSYLAQIFPEVDFFGLDLPSGQIDLAQMAAAALKNFKVVEGDFHDLSQFENQSVDLGFIIESLCYSDKKSIVAKEVNRVLKKGGYFIVVDGYSGPKTDTLTMTEILTKRLVEKGMLVNNLETYSKVRGDILKEGFDLVEEEDVSKLVIPTVKRFEKSADLFFKLGFLAKLIIKVLPSEFTHNVVSGYLLPDVLESGFGVYYLSVFRKN</sequence>